<dbReference type="SUPFAM" id="SSF103473">
    <property type="entry name" value="MFS general substrate transporter"/>
    <property type="match status" value="1"/>
</dbReference>
<feature type="transmembrane region" description="Helical" evidence="4">
    <location>
        <begin position="348"/>
        <end position="369"/>
    </location>
</feature>
<dbReference type="InterPro" id="IPR036259">
    <property type="entry name" value="MFS_trans_sf"/>
</dbReference>
<keyword evidence="1 4" id="KW-0812">Transmembrane</keyword>
<feature type="transmembrane region" description="Helical" evidence="4">
    <location>
        <begin position="106"/>
        <end position="130"/>
    </location>
</feature>
<dbReference type="AlphaFoldDB" id="A0A9X3ITC2"/>
<dbReference type="Proteomes" id="UP001150830">
    <property type="component" value="Unassembled WGS sequence"/>
</dbReference>
<feature type="transmembrane region" description="Helical" evidence="4">
    <location>
        <begin position="375"/>
        <end position="394"/>
    </location>
</feature>
<accession>A0A9X3ITC2</accession>
<dbReference type="GO" id="GO:0022857">
    <property type="term" value="F:transmembrane transporter activity"/>
    <property type="evidence" value="ECO:0007669"/>
    <property type="project" value="InterPro"/>
</dbReference>
<dbReference type="InterPro" id="IPR011701">
    <property type="entry name" value="MFS"/>
</dbReference>
<feature type="domain" description="Major facilitator superfamily (MFS) profile" evidence="5">
    <location>
        <begin position="16"/>
        <end position="397"/>
    </location>
</feature>
<keyword evidence="3 4" id="KW-0472">Membrane</keyword>
<protein>
    <submittedName>
        <fullName evidence="6">MFS transporter</fullName>
    </submittedName>
</protein>
<feature type="transmembrane region" description="Helical" evidence="4">
    <location>
        <begin position="81"/>
        <end position="100"/>
    </location>
</feature>
<proteinExistence type="predicted"/>
<feature type="transmembrane region" description="Helical" evidence="4">
    <location>
        <begin position="21"/>
        <end position="46"/>
    </location>
</feature>
<keyword evidence="7" id="KW-1185">Reference proteome</keyword>
<keyword evidence="2 4" id="KW-1133">Transmembrane helix</keyword>
<evidence type="ECO:0000313" key="6">
    <source>
        <dbReference type="EMBL" id="MCY0965754.1"/>
    </source>
</evidence>
<evidence type="ECO:0000256" key="2">
    <source>
        <dbReference type="ARBA" id="ARBA00022989"/>
    </source>
</evidence>
<feature type="transmembrane region" description="Helical" evidence="4">
    <location>
        <begin position="312"/>
        <end position="336"/>
    </location>
</feature>
<feature type="transmembrane region" description="Helical" evidence="4">
    <location>
        <begin position="142"/>
        <end position="161"/>
    </location>
</feature>
<dbReference type="PROSITE" id="PS50850">
    <property type="entry name" value="MFS"/>
    <property type="match status" value="1"/>
</dbReference>
<feature type="transmembrane region" description="Helical" evidence="4">
    <location>
        <begin position="221"/>
        <end position="240"/>
    </location>
</feature>
<dbReference type="InterPro" id="IPR020846">
    <property type="entry name" value="MFS_dom"/>
</dbReference>
<sequence length="397" mass="41479">MNSPSQTLPVSVQQGNIWRLAIAQALAGANAIVIFATAAILGSMLAPLPVLATLPVTIFVVGMAACIWPMGVLARYYGRKAAFMAGTLCGTLAGLIAVLAVMQTSFWLLCLSTFLGGAYAAVVLSFRFAAADGVAPERKARALSLVMAGGVAAGVIGPQLVTFTMNLWPGHTFAGTFLIQALVAMLSALVLAGVQLPATPAPVAGQTAAGRPLSEVIRQPLFITAVICGAVAYTVMNFVMTAAPLAMHFCGYPQSSSNLGIQWHVIAMYAPSFFTGRLIERWGAMPVSMAGLLLTLGSIGVGLMGIEIMHFWAMLVLLGVGWNFGFLGASALVLQCHSAEEKNRVQSLNDFIIFGLMAIGSLSSGGVLTAWGWNAVLWASLAPLLLAVLVLLRVRKG</sequence>
<gene>
    <name evidence="6" type="ORF">OUO13_11185</name>
</gene>
<evidence type="ECO:0000259" key="5">
    <source>
        <dbReference type="PROSITE" id="PS50850"/>
    </source>
</evidence>
<evidence type="ECO:0000256" key="4">
    <source>
        <dbReference type="SAM" id="Phobius"/>
    </source>
</evidence>
<dbReference type="PANTHER" id="PTHR23534:SF1">
    <property type="entry name" value="MAJOR FACILITATOR SUPERFAMILY PROTEIN"/>
    <property type="match status" value="1"/>
</dbReference>
<dbReference type="Pfam" id="PF07690">
    <property type="entry name" value="MFS_1"/>
    <property type="match status" value="1"/>
</dbReference>
<feature type="transmembrane region" description="Helical" evidence="4">
    <location>
        <begin position="173"/>
        <end position="194"/>
    </location>
</feature>
<evidence type="ECO:0000256" key="3">
    <source>
        <dbReference type="ARBA" id="ARBA00023136"/>
    </source>
</evidence>
<name>A0A9X3ITC2_9GAMM</name>
<comment type="caution">
    <text evidence="6">The sequence shown here is derived from an EMBL/GenBank/DDBJ whole genome shotgun (WGS) entry which is preliminary data.</text>
</comment>
<reference evidence="6" key="1">
    <citation type="submission" date="2022-11" db="EMBL/GenBank/DDBJ databases">
        <title>Parathalassolutuus dongxingensis gen. nov., sp. nov., a novel member of family Oceanospirillaceae isolated from a coastal shrimp pond in Guangxi, China.</title>
        <authorList>
            <person name="Chen H."/>
        </authorList>
    </citation>
    <scope>NUCLEOTIDE SEQUENCE</scope>
    <source>
        <strain evidence="6">G-43</strain>
    </source>
</reference>
<feature type="transmembrane region" description="Helical" evidence="4">
    <location>
        <begin position="286"/>
        <end position="306"/>
    </location>
</feature>
<organism evidence="6 7">
    <name type="scientific">Parathalassolituus penaei</name>
    <dbReference type="NCBI Taxonomy" id="2997323"/>
    <lineage>
        <taxon>Bacteria</taxon>
        <taxon>Pseudomonadati</taxon>
        <taxon>Pseudomonadota</taxon>
        <taxon>Gammaproteobacteria</taxon>
        <taxon>Oceanospirillales</taxon>
        <taxon>Oceanospirillaceae</taxon>
        <taxon>Parathalassolituus</taxon>
    </lineage>
</organism>
<feature type="transmembrane region" description="Helical" evidence="4">
    <location>
        <begin position="52"/>
        <end position="74"/>
    </location>
</feature>
<evidence type="ECO:0000256" key="1">
    <source>
        <dbReference type="ARBA" id="ARBA00022692"/>
    </source>
</evidence>
<dbReference type="PANTHER" id="PTHR23534">
    <property type="entry name" value="MFS PERMEASE"/>
    <property type="match status" value="1"/>
</dbReference>
<dbReference type="EMBL" id="JAPNOA010000028">
    <property type="protein sequence ID" value="MCY0965754.1"/>
    <property type="molecule type" value="Genomic_DNA"/>
</dbReference>
<dbReference type="RefSeq" id="WP_283173965.1">
    <property type="nucleotide sequence ID" value="NZ_JAPNOA010000028.1"/>
</dbReference>
<dbReference type="Gene3D" id="1.20.1250.20">
    <property type="entry name" value="MFS general substrate transporter like domains"/>
    <property type="match status" value="1"/>
</dbReference>
<evidence type="ECO:0000313" key="7">
    <source>
        <dbReference type="Proteomes" id="UP001150830"/>
    </source>
</evidence>
<feature type="transmembrane region" description="Helical" evidence="4">
    <location>
        <begin position="260"/>
        <end position="279"/>
    </location>
</feature>